<evidence type="ECO:0000256" key="1">
    <source>
        <dbReference type="SAM" id="MobiDB-lite"/>
    </source>
</evidence>
<evidence type="ECO:0000313" key="4">
    <source>
        <dbReference type="Proteomes" id="UP001165120"/>
    </source>
</evidence>
<dbReference type="AlphaFoldDB" id="A0A9W6TAA2"/>
<name>A0A9W6TAA2_CANBO</name>
<reference evidence="3" key="1">
    <citation type="submission" date="2023-04" db="EMBL/GenBank/DDBJ databases">
        <title>Candida boidinii NBRC 10035.</title>
        <authorList>
            <person name="Ichikawa N."/>
            <person name="Sato H."/>
            <person name="Tonouchi N."/>
        </authorList>
    </citation>
    <scope>NUCLEOTIDE SEQUENCE</scope>
    <source>
        <strain evidence="3">NBRC 10035</strain>
    </source>
</reference>
<dbReference type="Proteomes" id="UP001165120">
    <property type="component" value="Unassembled WGS sequence"/>
</dbReference>
<gene>
    <name evidence="3" type="ORF">Cboi02_000697900</name>
</gene>
<comment type="caution">
    <text evidence="3">The sequence shown here is derived from an EMBL/GenBank/DDBJ whole genome shotgun (WGS) entry which is preliminary data.</text>
</comment>
<organism evidence="3 4">
    <name type="scientific">Candida boidinii</name>
    <name type="common">Yeast</name>
    <dbReference type="NCBI Taxonomy" id="5477"/>
    <lineage>
        <taxon>Eukaryota</taxon>
        <taxon>Fungi</taxon>
        <taxon>Dikarya</taxon>
        <taxon>Ascomycota</taxon>
        <taxon>Saccharomycotina</taxon>
        <taxon>Pichiomycetes</taxon>
        <taxon>Pichiales</taxon>
        <taxon>Pichiaceae</taxon>
        <taxon>Ogataea</taxon>
        <taxon>Ogataea/Candida clade</taxon>
    </lineage>
</organism>
<feature type="region of interest" description="Disordered" evidence="1">
    <location>
        <begin position="1"/>
        <end position="36"/>
    </location>
</feature>
<dbReference type="InterPro" id="IPR018871">
    <property type="entry name" value="GLEYA_adhesin_domain"/>
</dbReference>
<evidence type="ECO:0000259" key="2">
    <source>
        <dbReference type="Pfam" id="PF10528"/>
    </source>
</evidence>
<feature type="compositionally biased region" description="Low complexity" evidence="1">
    <location>
        <begin position="1"/>
        <end position="34"/>
    </location>
</feature>
<accession>A0A9W6TAA2</accession>
<sequence length="182" mass="19445">MSSSAPASSAPASTTPVSSAPNTSAPNTSAPTTSIPQSVTTVSSACNIPTGALIHGFGAKVYSHPRYQEQYLDENYYNEYTSLTPLTSATGITGAPSSFVYGRTPATVTEWNMAFAADHFLVEFVAYFFVTKSDVYQFDLIDIDNGLMIFLGAGAFDCCDSNVHNSQEGSQIAWEVLMPHSK</sequence>
<evidence type="ECO:0000313" key="3">
    <source>
        <dbReference type="EMBL" id="GME85544.1"/>
    </source>
</evidence>
<dbReference type="Gene3D" id="2.60.120.1560">
    <property type="match status" value="1"/>
</dbReference>
<keyword evidence="4" id="KW-1185">Reference proteome</keyword>
<proteinExistence type="predicted"/>
<dbReference type="EMBL" id="BSXN01007889">
    <property type="protein sequence ID" value="GME85544.1"/>
    <property type="molecule type" value="Genomic_DNA"/>
</dbReference>
<feature type="domain" description="GLEYA adhesin" evidence="2">
    <location>
        <begin position="120"/>
        <end position="165"/>
    </location>
</feature>
<protein>
    <submittedName>
        <fullName evidence="3">Unnamed protein product</fullName>
    </submittedName>
</protein>
<dbReference type="Pfam" id="PF10528">
    <property type="entry name" value="GLEYA"/>
    <property type="match status" value="1"/>
</dbReference>